<dbReference type="Proteomes" id="UP000280323">
    <property type="component" value="Chromosome"/>
</dbReference>
<evidence type="ECO:0000256" key="2">
    <source>
        <dbReference type="ARBA" id="ARBA00007441"/>
    </source>
</evidence>
<evidence type="ECO:0000313" key="8">
    <source>
        <dbReference type="EMBL" id="VDY49295.1"/>
    </source>
</evidence>
<dbReference type="EMBL" id="LR133917">
    <property type="protein sequence ID" value="VDY49295.1"/>
    <property type="molecule type" value="Genomic_DNA"/>
</dbReference>
<dbReference type="InterPro" id="IPR004839">
    <property type="entry name" value="Aminotransferase_I/II_large"/>
</dbReference>
<dbReference type="CDD" id="cd00609">
    <property type="entry name" value="AAT_like"/>
    <property type="match status" value="1"/>
</dbReference>
<keyword evidence="5" id="KW-0663">Pyridoxal phosphate</keyword>
<gene>
    <name evidence="8" type="primary">patA_2</name>
    <name evidence="8" type="ORF">NCTC8317_02434</name>
</gene>
<dbReference type="InterPro" id="IPR050596">
    <property type="entry name" value="AspAT/PAT-like"/>
</dbReference>
<name>A0AB74Q3T2_STAAU</name>
<organism evidence="8">
    <name type="scientific">Staphylococcus aureus</name>
    <dbReference type="NCBI Taxonomy" id="1280"/>
    <lineage>
        <taxon>Bacteria</taxon>
        <taxon>Bacillati</taxon>
        <taxon>Bacillota</taxon>
        <taxon>Bacilli</taxon>
        <taxon>Bacillales</taxon>
        <taxon>Staphylococcaceae</taxon>
        <taxon>Staphylococcus</taxon>
    </lineage>
</organism>
<dbReference type="Pfam" id="PF00155">
    <property type="entry name" value="Aminotran_1_2"/>
    <property type="match status" value="1"/>
</dbReference>
<dbReference type="InterPro" id="IPR015424">
    <property type="entry name" value="PyrdxlP-dep_Trfase"/>
</dbReference>
<evidence type="ECO:0000256" key="3">
    <source>
        <dbReference type="ARBA" id="ARBA00022576"/>
    </source>
</evidence>
<keyword evidence="4 6" id="KW-0808">Transferase</keyword>
<comment type="similarity">
    <text evidence="2 6">Belongs to the class-I pyridoxal-phosphate-dependent aminotransferase family.</text>
</comment>
<evidence type="ECO:0000256" key="4">
    <source>
        <dbReference type="ARBA" id="ARBA00022679"/>
    </source>
</evidence>
<evidence type="ECO:0000259" key="7">
    <source>
        <dbReference type="Pfam" id="PF00155"/>
    </source>
</evidence>
<comment type="cofactor">
    <cofactor evidence="1 6">
        <name>pyridoxal 5'-phosphate</name>
        <dbReference type="ChEBI" id="CHEBI:597326"/>
    </cofactor>
</comment>
<evidence type="ECO:0000256" key="5">
    <source>
        <dbReference type="ARBA" id="ARBA00022898"/>
    </source>
</evidence>
<sequence length="354" mass="40510">MIHTNRIIRMDFGEPKGLSISRNTLSCAAHYLLEGKNEYSPLKGEGYLLEKINSFINEYYSINTNKEEVLVTNGGLFGIQLVVEYLRNKGISKIYIPNPGFPPYQHLNVDQLNIIPYQATSSDIMFKEINRINNSEDGIVIIITSPNNPNGVMLNPVSFNKIDLSKKNNFFILDNSFHNYSYKYQPRIIHDDNVFNVFSFSKSHALAAYRIGFILNKNVNHINDLAKIQWNKTLSVSGISQMMAYGALDSKNDLIENNEKVKSQIKYAEKFLNSKGIVTNNPDGGFFLWLNTNDIDTRQLSEIAYEKYGISIMEGRHFGSEGVNYIRINCALDKESLEEGLKRLVDAFNYFYER</sequence>
<dbReference type="PANTHER" id="PTHR46383:SF1">
    <property type="entry name" value="ASPARTATE AMINOTRANSFERASE"/>
    <property type="match status" value="1"/>
</dbReference>
<accession>A0AB74Q3T2</accession>
<dbReference type="SUPFAM" id="SSF53383">
    <property type="entry name" value="PLP-dependent transferases"/>
    <property type="match status" value="1"/>
</dbReference>
<keyword evidence="3 6" id="KW-0032">Aminotransferase</keyword>
<dbReference type="PROSITE" id="PS00105">
    <property type="entry name" value="AA_TRANSFER_CLASS_1"/>
    <property type="match status" value="1"/>
</dbReference>
<dbReference type="GO" id="GO:0030170">
    <property type="term" value="F:pyridoxal phosphate binding"/>
    <property type="evidence" value="ECO:0007669"/>
    <property type="project" value="InterPro"/>
</dbReference>
<dbReference type="InterPro" id="IPR004838">
    <property type="entry name" value="NHTrfase_class1_PyrdxlP-BS"/>
</dbReference>
<dbReference type="GO" id="GO:0006520">
    <property type="term" value="P:amino acid metabolic process"/>
    <property type="evidence" value="ECO:0007669"/>
    <property type="project" value="InterPro"/>
</dbReference>
<dbReference type="RefSeq" id="WP_001804927.1">
    <property type="nucleotide sequence ID" value="NZ_BDXL01000002.1"/>
</dbReference>
<dbReference type="AlphaFoldDB" id="A0AB74Q3T2"/>
<feature type="domain" description="Aminotransferase class I/classII large" evidence="7">
    <location>
        <begin position="34"/>
        <end position="344"/>
    </location>
</feature>
<dbReference type="Gene3D" id="3.40.640.10">
    <property type="entry name" value="Type I PLP-dependent aspartate aminotransferase-like (Major domain)"/>
    <property type="match status" value="1"/>
</dbReference>
<evidence type="ECO:0000256" key="6">
    <source>
        <dbReference type="RuleBase" id="RU000481"/>
    </source>
</evidence>
<dbReference type="GO" id="GO:0008483">
    <property type="term" value="F:transaminase activity"/>
    <property type="evidence" value="ECO:0007669"/>
    <property type="project" value="UniProtKB-KW"/>
</dbReference>
<reference evidence="8" key="1">
    <citation type="submission" date="2018-12" db="EMBL/GenBank/DDBJ databases">
        <authorList>
            <consortium name="Pathogen Informatics"/>
        </authorList>
    </citation>
    <scope>NUCLEOTIDE SEQUENCE</scope>
    <source>
        <strain evidence="8">NCTC8317</strain>
    </source>
</reference>
<proteinExistence type="inferred from homology"/>
<dbReference type="InterPro" id="IPR015421">
    <property type="entry name" value="PyrdxlP-dep_Trfase_major"/>
</dbReference>
<dbReference type="EC" id="2.6.1.-" evidence="6"/>
<evidence type="ECO:0000256" key="1">
    <source>
        <dbReference type="ARBA" id="ARBA00001933"/>
    </source>
</evidence>
<dbReference type="PANTHER" id="PTHR46383">
    <property type="entry name" value="ASPARTATE AMINOTRANSFERASE"/>
    <property type="match status" value="1"/>
</dbReference>
<protein>
    <recommendedName>
        <fullName evidence="6">Aminotransferase</fullName>
        <ecNumber evidence="6">2.6.1.-</ecNumber>
    </recommendedName>
</protein>